<dbReference type="GO" id="GO:0042597">
    <property type="term" value="C:periplasmic space"/>
    <property type="evidence" value="ECO:0007669"/>
    <property type="project" value="InterPro"/>
</dbReference>
<name>C7RCE1_KANKD</name>
<dbReference type="Gene3D" id="1.25.20.10">
    <property type="entry name" value="Bacterial muramidases"/>
    <property type="match status" value="1"/>
</dbReference>
<feature type="signal peptide" evidence="3">
    <location>
        <begin position="1"/>
        <end position="23"/>
    </location>
</feature>
<reference evidence="6 7" key="1">
    <citation type="journal article" date="2009" name="Stand. Genomic Sci.">
        <title>Complete genome sequence of Kangiella koreensis type strain (SW-125).</title>
        <authorList>
            <person name="Han C."/>
            <person name="Sikorski J."/>
            <person name="Lapidus A."/>
            <person name="Nolan M."/>
            <person name="Glavina Del Rio T."/>
            <person name="Tice H."/>
            <person name="Cheng J.F."/>
            <person name="Lucas S."/>
            <person name="Chen F."/>
            <person name="Copeland A."/>
            <person name="Ivanova N."/>
            <person name="Mavromatis K."/>
            <person name="Ovchinnikova G."/>
            <person name="Pati A."/>
            <person name="Bruce D."/>
            <person name="Goodwin L."/>
            <person name="Pitluck S."/>
            <person name="Chen A."/>
            <person name="Palaniappan K."/>
            <person name="Land M."/>
            <person name="Hauser L."/>
            <person name="Chang Y.J."/>
            <person name="Jeffries C.D."/>
            <person name="Chain P."/>
            <person name="Saunders E."/>
            <person name="Brettin T."/>
            <person name="Goker M."/>
            <person name="Tindall B.J."/>
            <person name="Bristow J."/>
            <person name="Eisen J.A."/>
            <person name="Markowitz V."/>
            <person name="Hugenholtz P."/>
            <person name="Kyrpides N.C."/>
            <person name="Klenk H.P."/>
            <person name="Detter J.C."/>
        </authorList>
    </citation>
    <scope>NUCLEOTIDE SEQUENCE [LARGE SCALE GENOMIC DNA]</scope>
    <source>
        <strain evidence="7">DSM 16069 / KCTC 12182 / SW-125</strain>
    </source>
</reference>
<evidence type="ECO:0000259" key="4">
    <source>
        <dbReference type="Pfam" id="PF01464"/>
    </source>
</evidence>
<feature type="domain" description="Lytic transglycosylase superhelical linker" evidence="5">
    <location>
        <begin position="406"/>
        <end position="472"/>
    </location>
</feature>
<dbReference type="CDD" id="cd13401">
    <property type="entry name" value="Slt70-like"/>
    <property type="match status" value="1"/>
</dbReference>
<evidence type="ECO:0000256" key="3">
    <source>
        <dbReference type="SAM" id="SignalP"/>
    </source>
</evidence>
<dbReference type="GO" id="GO:0000270">
    <property type="term" value="P:peptidoglycan metabolic process"/>
    <property type="evidence" value="ECO:0007669"/>
    <property type="project" value="InterPro"/>
</dbReference>
<dbReference type="InterPro" id="IPR023346">
    <property type="entry name" value="Lysozyme-like_dom_sf"/>
</dbReference>
<feature type="chain" id="PRO_5002983742" evidence="3">
    <location>
        <begin position="24"/>
        <end position="646"/>
    </location>
</feature>
<gene>
    <name evidence="6" type="ordered locus">Kkor_1521</name>
</gene>
<accession>C7RCE1</accession>
<dbReference type="Gene3D" id="1.10.530.10">
    <property type="match status" value="1"/>
</dbReference>
<dbReference type="eggNOG" id="COG0741">
    <property type="taxonomic scope" value="Bacteria"/>
</dbReference>
<dbReference type="Gene3D" id="1.10.1240.20">
    <property type="entry name" value="Lytic transglycosylase, superhelical linker domain"/>
    <property type="match status" value="1"/>
</dbReference>
<dbReference type="Pfam" id="PF01464">
    <property type="entry name" value="SLT"/>
    <property type="match status" value="1"/>
</dbReference>
<dbReference type="SUPFAM" id="SSF48435">
    <property type="entry name" value="Bacterial muramidases"/>
    <property type="match status" value="1"/>
</dbReference>
<evidence type="ECO:0000259" key="5">
    <source>
        <dbReference type="Pfam" id="PF14718"/>
    </source>
</evidence>
<dbReference type="AlphaFoldDB" id="C7RCE1"/>
<dbReference type="SUPFAM" id="SSF53955">
    <property type="entry name" value="Lysozyme-like"/>
    <property type="match status" value="1"/>
</dbReference>
<dbReference type="Pfam" id="PF14718">
    <property type="entry name" value="SLT_L"/>
    <property type="match status" value="1"/>
</dbReference>
<dbReference type="PROSITE" id="PS00922">
    <property type="entry name" value="TRANSGLYCOSYLASE"/>
    <property type="match status" value="1"/>
</dbReference>
<evidence type="ECO:0000313" key="7">
    <source>
        <dbReference type="Proteomes" id="UP000001231"/>
    </source>
</evidence>
<evidence type="ECO:0000256" key="2">
    <source>
        <dbReference type="ARBA" id="ARBA00022729"/>
    </source>
</evidence>
<dbReference type="PANTHER" id="PTHR37423:SF5">
    <property type="entry name" value="SOLUBLE LYTIC MUREIN TRANSGLYCOSYLASE"/>
    <property type="match status" value="1"/>
</dbReference>
<dbReference type="GO" id="GO:0004553">
    <property type="term" value="F:hydrolase activity, hydrolyzing O-glycosyl compounds"/>
    <property type="evidence" value="ECO:0007669"/>
    <property type="project" value="InterPro"/>
</dbReference>
<dbReference type="InterPro" id="IPR000189">
    <property type="entry name" value="Transglyc_AS"/>
</dbReference>
<proteinExistence type="inferred from homology"/>
<dbReference type="STRING" id="523791.Kkor_1521"/>
<dbReference type="InterPro" id="IPR008258">
    <property type="entry name" value="Transglycosylase_SLT_dom_1"/>
</dbReference>
<dbReference type="FunCoup" id="C7RCE1">
    <property type="interactions" value="125"/>
</dbReference>
<sequence>MTMRTLAIALSLTIVTLFNIAQAKPAYTTDQQAYLEAEKAFKQGKSTEYQKLKQSLANYALLPYLEYEEIKKNLNKNSRQAVDDFIQKYESSPLSNRLRWDFVRLLAKANKYDLMAQYYSFGSVTSYDCMLLNHQLKQGKPISALSEQISNLWNVSKSQPKECDSVFEKWIDNNQLQQDIAYQRFYQTAHEGPVGLLSYLKRYLPRDEQYLADLWLKVRRNPKVVTRSNFFPGKNPEKEASLLVYAVKRLAWDDRDDAYSAWKRTQSRIPLAGGHTSDVERTLFLALATENNAKAVDMAKDHINDYLDDELVNHWKLVTLLRTENWQTITELYDLLPFEQQSSEQWRYWYAVSLDHLGKKEEAKILLSDLAKERDYYGYKAATRLKLPILLNHTPLIIPEETMNSVRQSANVERAKELYAIERYLDASREWRSLMSKLESPQEFHAAAVIANQWGWYNQSILTIARAQSWDDTDIRFPTAFKDDYIRMGKQVQLPPHWLMGVARQESAYGPRAVSPAGAYGLMQVMPNTAKTFARKFQIPYSHRSDLLDPAINIQMGSRYLQMRYEELEQNPIYASAAYNAGKSRIEQWKTFGRYPTEIWIEAIPYTETREYIKRVMTYRQVYALKLGLDDDIFEYILTTETGDKK</sequence>
<organism evidence="6 7">
    <name type="scientific">Kangiella koreensis (strain DSM 16069 / JCM 12317 / KCTC 12182 / SW-125)</name>
    <dbReference type="NCBI Taxonomy" id="523791"/>
    <lineage>
        <taxon>Bacteria</taxon>
        <taxon>Pseudomonadati</taxon>
        <taxon>Pseudomonadota</taxon>
        <taxon>Gammaproteobacteria</taxon>
        <taxon>Kangiellales</taxon>
        <taxon>Kangiellaceae</taxon>
        <taxon>Kangiella</taxon>
    </lineage>
</organism>
<dbReference type="InterPro" id="IPR037061">
    <property type="entry name" value="Lytic_TGlycoase_superhlx_L_sf"/>
</dbReference>
<dbReference type="PANTHER" id="PTHR37423">
    <property type="entry name" value="SOLUBLE LYTIC MUREIN TRANSGLYCOSYLASE-RELATED"/>
    <property type="match status" value="1"/>
</dbReference>
<comment type="similarity">
    <text evidence="1">Belongs to the transglycosylase Slt family.</text>
</comment>
<dbReference type="EMBL" id="CP001707">
    <property type="protein sequence ID" value="ACV26933.1"/>
    <property type="molecule type" value="Genomic_DNA"/>
</dbReference>
<dbReference type="InterPro" id="IPR008939">
    <property type="entry name" value="Lytic_TGlycosylase_superhlx_U"/>
</dbReference>
<feature type="domain" description="Transglycosylase SLT" evidence="4">
    <location>
        <begin position="489"/>
        <end position="590"/>
    </location>
</feature>
<dbReference type="Proteomes" id="UP000001231">
    <property type="component" value="Chromosome"/>
</dbReference>
<dbReference type="HOGENOM" id="CLU_019016_0_1_6"/>
<protein>
    <submittedName>
        <fullName evidence="6">Lytic transglycosylase catalytic</fullName>
    </submittedName>
</protein>
<dbReference type="KEGG" id="kko:Kkor_1521"/>
<dbReference type="InterPro" id="IPR012289">
    <property type="entry name" value="Lytic_TGlycosylase_superhlx_L"/>
</dbReference>
<dbReference type="GO" id="GO:0008933">
    <property type="term" value="F:peptidoglycan lytic transglycosylase activity"/>
    <property type="evidence" value="ECO:0007669"/>
    <property type="project" value="InterPro"/>
</dbReference>
<evidence type="ECO:0000256" key="1">
    <source>
        <dbReference type="ARBA" id="ARBA00007734"/>
    </source>
</evidence>
<keyword evidence="7" id="KW-1185">Reference proteome</keyword>
<dbReference type="CAZy" id="GH23">
    <property type="family name" value="Glycoside Hydrolase Family 23"/>
</dbReference>
<keyword evidence="2 3" id="KW-0732">Signal</keyword>
<evidence type="ECO:0000313" key="6">
    <source>
        <dbReference type="EMBL" id="ACV26933.1"/>
    </source>
</evidence>
<dbReference type="GO" id="GO:0016020">
    <property type="term" value="C:membrane"/>
    <property type="evidence" value="ECO:0007669"/>
    <property type="project" value="InterPro"/>
</dbReference>
<dbReference type="RefSeq" id="WP_012801447.1">
    <property type="nucleotide sequence ID" value="NC_013166.1"/>
</dbReference>
<dbReference type="InParanoid" id="C7RCE1"/>